<name>A0ABU0Y367_9GAMM</name>
<dbReference type="EMBL" id="JAVFKN010000001">
    <property type="protein sequence ID" value="MDQ5767235.1"/>
    <property type="molecule type" value="Genomic_DNA"/>
</dbReference>
<feature type="signal peptide" evidence="1">
    <location>
        <begin position="1"/>
        <end position="18"/>
    </location>
</feature>
<feature type="chain" id="PRO_5046156902" evidence="1">
    <location>
        <begin position="19"/>
        <end position="224"/>
    </location>
</feature>
<organism evidence="2 3">
    <name type="scientific">Thiothrix subterranea</name>
    <dbReference type="NCBI Taxonomy" id="2735563"/>
    <lineage>
        <taxon>Bacteria</taxon>
        <taxon>Pseudomonadati</taxon>
        <taxon>Pseudomonadota</taxon>
        <taxon>Gammaproteobacteria</taxon>
        <taxon>Thiotrichales</taxon>
        <taxon>Thiotrichaceae</taxon>
        <taxon>Thiothrix</taxon>
    </lineage>
</organism>
<dbReference type="RefSeq" id="WP_308133447.1">
    <property type="nucleotide sequence ID" value="NZ_JAVFKN010000001.1"/>
</dbReference>
<dbReference type="Proteomes" id="UP001223336">
    <property type="component" value="Unassembled WGS sequence"/>
</dbReference>
<keyword evidence="3" id="KW-1185">Reference proteome</keyword>
<evidence type="ECO:0000313" key="3">
    <source>
        <dbReference type="Proteomes" id="UP001223336"/>
    </source>
</evidence>
<sequence>MKWVLAPLLLLAAITVSADDAYQRGYQMGADSKAFQEGWDAAQKKAVPAQQQPSVASEDDLKAIFSQPFVPSNRFAAPAQGQTQNATEQLLPEWKATFVPENCSRTYYTQESKSFKTDECETSLEFGFIVPENSTQATIRIIGIQTGESDAAVLYQSKEKIIISAINDSSIDRSEIYTLYPKIGIGFLNMTRADAGDNFAKTDSKTDANIPSASSLTFSLRLKE</sequence>
<gene>
    <name evidence="2" type="ORF">RCC75_01755</name>
</gene>
<keyword evidence="1" id="KW-0732">Signal</keyword>
<proteinExistence type="predicted"/>
<protein>
    <submittedName>
        <fullName evidence="2">Uncharacterized protein</fullName>
    </submittedName>
</protein>
<reference evidence="2 3" key="1">
    <citation type="submission" date="2023-08" db="EMBL/GenBank/DDBJ databases">
        <title>New molecular markers tilS and rpoB for phylogenetic and monitoring studies of the genus Thiothrix biodiversity.</title>
        <authorList>
            <person name="Ravin N.V."/>
            <person name="Smolyakov D."/>
            <person name="Markov N.D."/>
            <person name="Beletsky A.V."/>
            <person name="Mardanov A.V."/>
            <person name="Rudenko T.S."/>
            <person name="Grabovich M.Y."/>
        </authorList>
    </citation>
    <scope>NUCLEOTIDE SEQUENCE [LARGE SCALE GENOMIC DNA]</scope>
    <source>
        <strain evidence="2 3">H33</strain>
    </source>
</reference>
<evidence type="ECO:0000256" key="1">
    <source>
        <dbReference type="SAM" id="SignalP"/>
    </source>
</evidence>
<comment type="caution">
    <text evidence="2">The sequence shown here is derived from an EMBL/GenBank/DDBJ whole genome shotgun (WGS) entry which is preliminary data.</text>
</comment>
<evidence type="ECO:0000313" key="2">
    <source>
        <dbReference type="EMBL" id="MDQ5767235.1"/>
    </source>
</evidence>
<accession>A0ABU0Y367</accession>